<proteinExistence type="predicted"/>
<accession>A0A8S5V5R9</accession>
<sequence length="90" mass="10045">MEVVQLGGYEKPENPILLRIVQKVGFPIDGARVNYEAPTIAGFLAIESQDVKHATQYIALDNIASFTVLTEESYNITAAFPELKVKTREY</sequence>
<reference evidence="1" key="1">
    <citation type="journal article" date="2021" name="Proc. Natl. Acad. Sci. U.S.A.">
        <title>A Catalog of Tens of Thousands of Viruses from Human Metagenomes Reveals Hidden Associations with Chronic Diseases.</title>
        <authorList>
            <person name="Tisza M.J."/>
            <person name="Buck C.B."/>
        </authorList>
    </citation>
    <scope>NUCLEOTIDE SEQUENCE</scope>
    <source>
        <strain evidence="1">CtrEx11</strain>
    </source>
</reference>
<dbReference type="EMBL" id="BK016200">
    <property type="protein sequence ID" value="DAG01955.1"/>
    <property type="molecule type" value="Genomic_DNA"/>
</dbReference>
<name>A0A8S5V5R9_9CAUD</name>
<protein>
    <submittedName>
        <fullName evidence="1">Uncharacterized protein</fullName>
    </submittedName>
</protein>
<evidence type="ECO:0000313" key="1">
    <source>
        <dbReference type="EMBL" id="DAG01955.1"/>
    </source>
</evidence>
<organism evidence="1">
    <name type="scientific">Myoviridae sp. ctrEx11</name>
    <dbReference type="NCBI Taxonomy" id="2825180"/>
    <lineage>
        <taxon>Viruses</taxon>
        <taxon>Duplodnaviria</taxon>
        <taxon>Heunggongvirae</taxon>
        <taxon>Uroviricota</taxon>
        <taxon>Caudoviricetes</taxon>
    </lineage>
</organism>